<keyword evidence="2" id="KW-0808">Transferase</keyword>
<organism evidence="2 3">
    <name type="scientific">Paenibacillus spongiae</name>
    <dbReference type="NCBI Taxonomy" id="2909671"/>
    <lineage>
        <taxon>Bacteria</taxon>
        <taxon>Bacillati</taxon>
        <taxon>Bacillota</taxon>
        <taxon>Bacilli</taxon>
        <taxon>Bacillales</taxon>
        <taxon>Paenibacillaceae</taxon>
        <taxon>Paenibacillus</taxon>
    </lineage>
</organism>
<dbReference type="CDD" id="cd02440">
    <property type="entry name" value="AdoMet_MTases"/>
    <property type="match status" value="1"/>
</dbReference>
<accession>A0ABY5S8U1</accession>
<dbReference type="InterPro" id="IPR029063">
    <property type="entry name" value="SAM-dependent_MTases_sf"/>
</dbReference>
<dbReference type="InterPro" id="IPR013216">
    <property type="entry name" value="Methyltransf_11"/>
</dbReference>
<feature type="domain" description="Methyltransferase type 11" evidence="1">
    <location>
        <begin position="54"/>
        <end position="151"/>
    </location>
</feature>
<sequence>MLEQNEILQLNKKGWNRVAEQFFEGSFDVLKYGSYAPSEEQLNLLGEVQNRVILEIGCGSGHTLEYLANRGARELWGVDLSGKQIETARDVVSKLNAAVNLIESPMEEIAGLPMNYFDIALSVYALGWTVNLPKTLHNIYGSLKPGGIFVFSWEHPIHSVVEYHDEQLRFRRSYVTEGAEQHDSWRGTPIVMHNRKMSTFINTLIAAGFRIDQVIEDSNVADDDSVSPAKWYSGTKARMIPSTLIIQCHKPC</sequence>
<dbReference type="RefSeq" id="WP_258386209.1">
    <property type="nucleotide sequence ID" value="NZ_CP091430.1"/>
</dbReference>
<gene>
    <name evidence="2" type="ORF">L1F29_33020</name>
</gene>
<dbReference type="Gene3D" id="3.40.50.150">
    <property type="entry name" value="Vaccinia Virus protein VP39"/>
    <property type="match status" value="1"/>
</dbReference>
<keyword evidence="3" id="KW-1185">Reference proteome</keyword>
<evidence type="ECO:0000313" key="3">
    <source>
        <dbReference type="Proteomes" id="UP001057877"/>
    </source>
</evidence>
<dbReference type="SUPFAM" id="SSF53335">
    <property type="entry name" value="S-adenosyl-L-methionine-dependent methyltransferases"/>
    <property type="match status" value="1"/>
</dbReference>
<dbReference type="Proteomes" id="UP001057877">
    <property type="component" value="Chromosome"/>
</dbReference>
<name>A0ABY5S8U1_9BACL</name>
<reference evidence="2" key="1">
    <citation type="submission" date="2022-01" db="EMBL/GenBank/DDBJ databases">
        <title>Paenibacillus spongiae sp. nov., isolated from marine sponge.</title>
        <authorList>
            <person name="Li Z."/>
            <person name="Zhang M."/>
        </authorList>
    </citation>
    <scope>NUCLEOTIDE SEQUENCE</scope>
    <source>
        <strain evidence="2">PHS-Z3</strain>
    </source>
</reference>
<evidence type="ECO:0000259" key="1">
    <source>
        <dbReference type="Pfam" id="PF08241"/>
    </source>
</evidence>
<dbReference type="PANTHER" id="PTHR43861">
    <property type="entry name" value="TRANS-ACONITATE 2-METHYLTRANSFERASE-RELATED"/>
    <property type="match status" value="1"/>
</dbReference>
<keyword evidence="2" id="KW-0489">Methyltransferase</keyword>
<dbReference type="GO" id="GO:0032259">
    <property type="term" value="P:methylation"/>
    <property type="evidence" value="ECO:0007669"/>
    <property type="project" value="UniProtKB-KW"/>
</dbReference>
<dbReference type="PANTHER" id="PTHR43861:SF1">
    <property type="entry name" value="TRANS-ACONITATE 2-METHYLTRANSFERASE"/>
    <property type="match status" value="1"/>
</dbReference>
<dbReference type="EMBL" id="CP091430">
    <property type="protein sequence ID" value="UVI30139.1"/>
    <property type="molecule type" value="Genomic_DNA"/>
</dbReference>
<proteinExistence type="predicted"/>
<evidence type="ECO:0000313" key="2">
    <source>
        <dbReference type="EMBL" id="UVI30139.1"/>
    </source>
</evidence>
<dbReference type="GO" id="GO:0008168">
    <property type="term" value="F:methyltransferase activity"/>
    <property type="evidence" value="ECO:0007669"/>
    <property type="project" value="UniProtKB-KW"/>
</dbReference>
<dbReference type="Pfam" id="PF08241">
    <property type="entry name" value="Methyltransf_11"/>
    <property type="match status" value="1"/>
</dbReference>
<protein>
    <submittedName>
        <fullName evidence="2">Class I SAM-dependent methyltransferase</fullName>
    </submittedName>
</protein>